<dbReference type="Pfam" id="PF01222">
    <property type="entry name" value="ERG4_ERG24"/>
    <property type="match status" value="1"/>
</dbReference>
<organism evidence="11 12">
    <name type="scientific">Callosobruchus maculatus</name>
    <name type="common">Southern cowpea weevil</name>
    <name type="synonym">Pulse bruchid</name>
    <dbReference type="NCBI Taxonomy" id="64391"/>
    <lineage>
        <taxon>Eukaryota</taxon>
        <taxon>Metazoa</taxon>
        <taxon>Ecdysozoa</taxon>
        <taxon>Arthropoda</taxon>
        <taxon>Hexapoda</taxon>
        <taxon>Insecta</taxon>
        <taxon>Pterygota</taxon>
        <taxon>Neoptera</taxon>
        <taxon>Endopterygota</taxon>
        <taxon>Coleoptera</taxon>
        <taxon>Polyphaga</taxon>
        <taxon>Cucujiformia</taxon>
        <taxon>Chrysomeloidea</taxon>
        <taxon>Chrysomelidae</taxon>
        <taxon>Bruchinae</taxon>
        <taxon>Bruchini</taxon>
        <taxon>Callosobruchus</taxon>
    </lineage>
</organism>
<dbReference type="Gene3D" id="1.20.120.1630">
    <property type="match status" value="1"/>
</dbReference>
<accession>A0A653CBQ5</accession>
<evidence type="ECO:0000256" key="6">
    <source>
        <dbReference type="ARBA" id="ARBA00023125"/>
    </source>
</evidence>
<feature type="transmembrane region" description="Helical" evidence="10">
    <location>
        <begin position="167"/>
        <end position="190"/>
    </location>
</feature>
<evidence type="ECO:0000256" key="5">
    <source>
        <dbReference type="ARBA" id="ARBA00022989"/>
    </source>
</evidence>
<evidence type="ECO:0000313" key="12">
    <source>
        <dbReference type="Proteomes" id="UP000410492"/>
    </source>
</evidence>
<dbReference type="OrthoDB" id="5326588at2759"/>
<dbReference type="FunFam" id="1.20.120.1630:FF:000013">
    <property type="entry name" value="Lamin-B receptor-like Protein"/>
    <property type="match status" value="1"/>
</dbReference>
<dbReference type="PANTHER" id="PTHR21257">
    <property type="entry name" value="DELTA(14)-STEROL REDUCTASE"/>
    <property type="match status" value="1"/>
</dbReference>
<keyword evidence="4 10" id="KW-0812">Transmembrane</keyword>
<evidence type="ECO:0000256" key="3">
    <source>
        <dbReference type="ARBA" id="ARBA00022553"/>
    </source>
</evidence>
<dbReference type="EMBL" id="CAACVG010007383">
    <property type="protein sequence ID" value="VEN45156.1"/>
    <property type="molecule type" value="Genomic_DNA"/>
</dbReference>
<keyword evidence="6" id="KW-0238">DNA-binding</keyword>
<dbReference type="GO" id="GO:0005789">
    <property type="term" value="C:endoplasmic reticulum membrane"/>
    <property type="evidence" value="ECO:0007669"/>
    <property type="project" value="TreeGrafter"/>
</dbReference>
<feature type="transmembrane region" description="Helical" evidence="10">
    <location>
        <begin position="263"/>
        <end position="282"/>
    </location>
</feature>
<keyword evidence="5 10" id="KW-1133">Transmembrane helix</keyword>
<dbReference type="InterPro" id="IPR001171">
    <property type="entry name" value="ERG24_DHCR-like"/>
</dbReference>
<dbReference type="PANTHER" id="PTHR21257:SF55">
    <property type="entry name" value="DELTA(14)-STEROL REDUCTASE LBR"/>
    <property type="match status" value="1"/>
</dbReference>
<dbReference type="GO" id="GO:0050613">
    <property type="term" value="F:Delta14-sterol reductase activity"/>
    <property type="evidence" value="ECO:0007669"/>
    <property type="project" value="TreeGrafter"/>
</dbReference>
<evidence type="ECO:0000256" key="4">
    <source>
        <dbReference type="ARBA" id="ARBA00022692"/>
    </source>
</evidence>
<evidence type="ECO:0000256" key="9">
    <source>
        <dbReference type="ARBA" id="ARBA00023242"/>
    </source>
</evidence>
<dbReference type="GO" id="GO:0003677">
    <property type="term" value="F:DNA binding"/>
    <property type="evidence" value="ECO:0007669"/>
    <property type="project" value="UniProtKB-KW"/>
</dbReference>
<dbReference type="Proteomes" id="UP000410492">
    <property type="component" value="Unassembled WGS sequence"/>
</dbReference>
<protein>
    <recommendedName>
        <fullName evidence="13">Steroid 5-alpha reductase C-terminal domain-containing protein</fullName>
    </recommendedName>
</protein>
<reference evidence="11 12" key="1">
    <citation type="submission" date="2019-01" db="EMBL/GenBank/DDBJ databases">
        <authorList>
            <person name="Sayadi A."/>
        </authorList>
    </citation>
    <scope>NUCLEOTIDE SEQUENCE [LARGE SCALE GENOMIC DNA]</scope>
</reference>
<feature type="transmembrane region" description="Helical" evidence="10">
    <location>
        <begin position="302"/>
        <end position="320"/>
    </location>
</feature>
<keyword evidence="7 10" id="KW-0472">Membrane</keyword>
<dbReference type="AlphaFoldDB" id="A0A653CBQ5"/>
<comment type="similarity">
    <text evidence="2">Belongs to the ERG4/ERG24 family.</text>
</comment>
<evidence type="ECO:0000256" key="7">
    <source>
        <dbReference type="ARBA" id="ARBA00023136"/>
    </source>
</evidence>
<name>A0A653CBQ5_CALMS</name>
<comment type="subcellular location">
    <subcellularLocation>
        <location evidence="1">Nucleus inner membrane</location>
        <topology evidence="1">Multi-pass membrane protein</topology>
    </subcellularLocation>
</comment>
<evidence type="ECO:0000256" key="10">
    <source>
        <dbReference type="SAM" id="Phobius"/>
    </source>
</evidence>
<keyword evidence="12" id="KW-1185">Reference proteome</keyword>
<feature type="transmembrane region" description="Helical" evidence="10">
    <location>
        <begin position="371"/>
        <end position="388"/>
    </location>
</feature>
<gene>
    <name evidence="11" type="ORF">CALMAC_LOCUS7697</name>
</gene>
<feature type="transmembrane region" description="Helical" evidence="10">
    <location>
        <begin position="202"/>
        <end position="222"/>
    </location>
</feature>
<feature type="transmembrane region" description="Helical" evidence="10">
    <location>
        <begin position="127"/>
        <end position="147"/>
    </location>
</feature>
<keyword evidence="8" id="KW-0675">Receptor</keyword>
<evidence type="ECO:0000256" key="2">
    <source>
        <dbReference type="ARBA" id="ARBA00005402"/>
    </source>
</evidence>
<feature type="transmembrane region" description="Helical" evidence="10">
    <location>
        <begin position="85"/>
        <end position="106"/>
    </location>
</feature>
<dbReference type="GO" id="GO:0006695">
    <property type="term" value="P:cholesterol biosynthetic process"/>
    <property type="evidence" value="ECO:0007669"/>
    <property type="project" value="TreeGrafter"/>
</dbReference>
<keyword evidence="9" id="KW-0539">Nucleus</keyword>
<proteinExistence type="inferred from homology"/>
<evidence type="ECO:0008006" key="13">
    <source>
        <dbReference type="Google" id="ProtNLM"/>
    </source>
</evidence>
<evidence type="ECO:0000313" key="11">
    <source>
        <dbReference type="EMBL" id="VEN45156.1"/>
    </source>
</evidence>
<feature type="transmembrane region" description="Helical" evidence="10">
    <location>
        <begin position="445"/>
        <end position="467"/>
    </location>
</feature>
<dbReference type="GO" id="GO:0005637">
    <property type="term" value="C:nuclear inner membrane"/>
    <property type="evidence" value="ECO:0007669"/>
    <property type="project" value="UniProtKB-SubCell"/>
</dbReference>
<evidence type="ECO:0000256" key="1">
    <source>
        <dbReference type="ARBA" id="ARBA00004473"/>
    </source>
</evidence>
<keyword evidence="3" id="KW-0597">Phosphoprotein</keyword>
<feature type="transmembrane region" description="Helical" evidence="10">
    <location>
        <begin position="340"/>
        <end position="359"/>
    </location>
</feature>
<sequence length="500" mass="56407">MKKVLAAVSAVEARESTRASAVGSYSVVRRLTRSSISRESSDKMAAAKKFDPIAISKKIGEFSDEDDIREVAKDDSLKHVEFGGALGSAFATFMIPAGVLGLYVWCAEDKCEFTGIPNLQKYKQLSTYFDLKSSLGVMAYYTILALLTALPFGGRKVAAQPSKQGKFVYVMNGLFSAFVIFSICAGLEFYRIPVADYIIRHLFQLLISSICFAAILSILFYIRSFYVPLSTLNSFAVGRNRFYAFFIGREVNPRLYGVVDLKIMFFRAFLIGAALIDFVYLYKSLDLSVLRNSTAEFDPKKLVQQPTLSVYVLLHFMYLIDPLIWESGWTTQFAAQQEGLGYLLTMVYATAPFLYGSIVKYIAEHGVQLEVWKLIVLSLTFVVGSVLYRGSNNQKDAFRKNPYNPTLSHLDTIPTSQGKKLLAAGFWGFVRHPNYLGDILIHLSWLPFVLYAPPALVILQTTVLLLYRAYRDNTRCRIKYGAGWDRYCQRVRYAVLPKVY</sequence>
<evidence type="ECO:0000256" key="8">
    <source>
        <dbReference type="ARBA" id="ARBA00023170"/>
    </source>
</evidence>